<dbReference type="PROSITE" id="PS51257">
    <property type="entry name" value="PROKAR_LIPOPROTEIN"/>
    <property type="match status" value="1"/>
</dbReference>
<proteinExistence type="predicted"/>
<name>A0A6J7MJZ2_9ZZZZ</name>
<organism evidence="2">
    <name type="scientific">freshwater metagenome</name>
    <dbReference type="NCBI Taxonomy" id="449393"/>
    <lineage>
        <taxon>unclassified sequences</taxon>
        <taxon>metagenomes</taxon>
        <taxon>ecological metagenomes</taxon>
    </lineage>
</organism>
<protein>
    <submittedName>
        <fullName evidence="2">Unannotated protein</fullName>
    </submittedName>
</protein>
<feature type="compositionally biased region" description="Low complexity" evidence="1">
    <location>
        <begin position="30"/>
        <end position="91"/>
    </location>
</feature>
<dbReference type="EMBL" id="CAFBOM010000039">
    <property type="protein sequence ID" value="CAB4978739.1"/>
    <property type="molecule type" value="Genomic_DNA"/>
</dbReference>
<evidence type="ECO:0000256" key="1">
    <source>
        <dbReference type="SAM" id="MobiDB-lite"/>
    </source>
</evidence>
<accession>A0A6J7MJZ2</accession>
<reference evidence="2" key="1">
    <citation type="submission" date="2020-05" db="EMBL/GenBank/DDBJ databases">
        <authorList>
            <person name="Chiriac C."/>
            <person name="Salcher M."/>
            <person name="Ghai R."/>
            <person name="Kavagutti S V."/>
        </authorList>
    </citation>
    <scope>NUCLEOTIDE SEQUENCE</scope>
</reference>
<sequence>MPLNARLLTAGLLLLAAGLAGCASTSSGPSGAQQDAAELAAAPESSSGSPSADSTPTGSPSADSTPDASPAASSTESSSASADPSSDSAPDTEGEMLGTTDPMGTMWNTDVCEQTLAFACGDTGPGGGVVFYASSTAFRCGAGMASSCNFLEVAPNGWNGTKVDCHGDCNGQKTSDWGSKGPGTGKGYAACSVKMDIPNSDNYAIGGGYANTQAMVANCKSGDAGQLAQSYTGGGLNDWYLPSRDELGALAYYPKRDAIGGIDSYQYWSSTQSSNNRTFNIGGYTVNPVYHSLYSVTRDTPLGVRPVRAF</sequence>
<evidence type="ECO:0000313" key="2">
    <source>
        <dbReference type="EMBL" id="CAB4978739.1"/>
    </source>
</evidence>
<feature type="region of interest" description="Disordered" evidence="1">
    <location>
        <begin position="23"/>
        <end position="106"/>
    </location>
</feature>
<gene>
    <name evidence="2" type="ORF">UFOPK3957_00358</name>
</gene>
<dbReference type="AlphaFoldDB" id="A0A6J7MJZ2"/>